<dbReference type="InterPro" id="IPR052017">
    <property type="entry name" value="TSUP"/>
</dbReference>
<dbReference type="EMBL" id="FOWE01000011">
    <property type="protein sequence ID" value="SFO54551.1"/>
    <property type="molecule type" value="Genomic_DNA"/>
</dbReference>
<evidence type="ECO:0000256" key="7">
    <source>
        <dbReference type="ARBA" id="ARBA00023136"/>
    </source>
</evidence>
<feature type="transmembrane region" description="Helical" evidence="8">
    <location>
        <begin position="72"/>
        <end position="90"/>
    </location>
</feature>
<evidence type="ECO:0000256" key="4">
    <source>
        <dbReference type="ARBA" id="ARBA00022475"/>
    </source>
</evidence>
<dbReference type="GO" id="GO:0005886">
    <property type="term" value="C:plasma membrane"/>
    <property type="evidence" value="ECO:0007669"/>
    <property type="project" value="UniProtKB-SubCell"/>
</dbReference>
<dbReference type="RefSeq" id="WP_083427564.1">
    <property type="nucleotide sequence ID" value="NZ_FOWE01000011.1"/>
</dbReference>
<sequence>MSLLETVLVAAAVLLGALTQRATGLGLALVSAPFLVLVAGPVAGVSLSNALAGSTCALVLARTWRRALWREVALLALPALAAIPLGVLVVRTLPDGPLLVTVGVLSVAAVSLVLLSRGRELPHGRWAGVPAGALAGFMNATAGVGGPMVSAYAMSRNWPLPVFIPTAQATLLGVNLASLAGKGPPDLPLSVWLVCAAALATGLLAGEVVGRRLGADRGRRLVLAVALAGGCAAIARGVAELSG</sequence>
<dbReference type="OrthoDB" id="3872971at2"/>
<dbReference type="PANTHER" id="PTHR30269">
    <property type="entry name" value="TRANSMEMBRANE PROTEIN YFCA"/>
    <property type="match status" value="1"/>
</dbReference>
<keyword evidence="7 8" id="KW-0472">Membrane</keyword>
<keyword evidence="5 8" id="KW-0812">Transmembrane</keyword>
<name>A0A1I5I398_9ACTN</name>
<feature type="transmembrane region" description="Helical" evidence="8">
    <location>
        <begin position="127"/>
        <end position="153"/>
    </location>
</feature>
<protein>
    <recommendedName>
        <fullName evidence="8">Probable membrane transporter protein</fullName>
    </recommendedName>
</protein>
<gene>
    <name evidence="9" type="ORF">SAMN05660359_04255</name>
</gene>
<keyword evidence="3" id="KW-0813">Transport</keyword>
<feature type="transmembrane region" description="Helical" evidence="8">
    <location>
        <begin position="189"/>
        <end position="209"/>
    </location>
</feature>
<proteinExistence type="inferred from homology"/>
<keyword evidence="4 8" id="KW-1003">Cell membrane</keyword>
<evidence type="ECO:0000256" key="2">
    <source>
        <dbReference type="ARBA" id="ARBA00009142"/>
    </source>
</evidence>
<evidence type="ECO:0000256" key="8">
    <source>
        <dbReference type="RuleBase" id="RU363041"/>
    </source>
</evidence>
<feature type="transmembrane region" description="Helical" evidence="8">
    <location>
        <begin position="96"/>
        <end position="115"/>
    </location>
</feature>
<comment type="subcellular location">
    <subcellularLocation>
        <location evidence="1 8">Cell membrane</location>
        <topology evidence="1 8">Multi-pass membrane protein</topology>
    </subcellularLocation>
</comment>
<evidence type="ECO:0000256" key="3">
    <source>
        <dbReference type="ARBA" id="ARBA00022448"/>
    </source>
</evidence>
<keyword evidence="6 8" id="KW-1133">Transmembrane helix</keyword>
<feature type="transmembrane region" description="Helical" evidence="8">
    <location>
        <begin position="221"/>
        <end position="239"/>
    </location>
</feature>
<dbReference type="Pfam" id="PF01925">
    <property type="entry name" value="TauE"/>
    <property type="match status" value="1"/>
</dbReference>
<evidence type="ECO:0000313" key="9">
    <source>
        <dbReference type="EMBL" id="SFO54551.1"/>
    </source>
</evidence>
<dbReference type="AlphaFoldDB" id="A0A1I5I398"/>
<evidence type="ECO:0000256" key="5">
    <source>
        <dbReference type="ARBA" id="ARBA00022692"/>
    </source>
</evidence>
<dbReference type="InterPro" id="IPR002781">
    <property type="entry name" value="TM_pro_TauE-like"/>
</dbReference>
<evidence type="ECO:0000313" key="10">
    <source>
        <dbReference type="Proteomes" id="UP000183642"/>
    </source>
</evidence>
<organism evidence="9 10">
    <name type="scientific">Geodermatophilus obscurus</name>
    <dbReference type="NCBI Taxonomy" id="1861"/>
    <lineage>
        <taxon>Bacteria</taxon>
        <taxon>Bacillati</taxon>
        <taxon>Actinomycetota</taxon>
        <taxon>Actinomycetes</taxon>
        <taxon>Geodermatophilales</taxon>
        <taxon>Geodermatophilaceae</taxon>
        <taxon>Geodermatophilus</taxon>
    </lineage>
</organism>
<accession>A0A1I5I398</accession>
<dbReference type="Proteomes" id="UP000183642">
    <property type="component" value="Unassembled WGS sequence"/>
</dbReference>
<reference evidence="10" key="1">
    <citation type="submission" date="2016-10" db="EMBL/GenBank/DDBJ databases">
        <authorList>
            <person name="Varghese N."/>
            <person name="Submissions S."/>
        </authorList>
    </citation>
    <scope>NUCLEOTIDE SEQUENCE [LARGE SCALE GENOMIC DNA]</scope>
    <source>
        <strain evidence="10">DSM 43161</strain>
    </source>
</reference>
<evidence type="ECO:0000256" key="1">
    <source>
        <dbReference type="ARBA" id="ARBA00004651"/>
    </source>
</evidence>
<evidence type="ECO:0000256" key="6">
    <source>
        <dbReference type="ARBA" id="ARBA00022989"/>
    </source>
</evidence>
<keyword evidence="10" id="KW-1185">Reference proteome</keyword>
<dbReference type="PANTHER" id="PTHR30269:SF37">
    <property type="entry name" value="MEMBRANE TRANSPORTER PROTEIN"/>
    <property type="match status" value="1"/>
</dbReference>
<comment type="similarity">
    <text evidence="2 8">Belongs to the 4-toluene sulfonate uptake permease (TSUP) (TC 2.A.102) family.</text>
</comment>
<feature type="transmembrane region" description="Helical" evidence="8">
    <location>
        <begin position="34"/>
        <end position="60"/>
    </location>
</feature>